<feature type="region of interest" description="Disordered" evidence="4">
    <location>
        <begin position="529"/>
        <end position="551"/>
    </location>
</feature>
<keyword evidence="3" id="KW-0597">Phosphoprotein</keyword>
<dbReference type="InterPro" id="IPR009081">
    <property type="entry name" value="PP-bd_ACP"/>
</dbReference>
<dbReference type="InterPro" id="IPR001031">
    <property type="entry name" value="Thioesterase"/>
</dbReference>
<comment type="cofactor">
    <cofactor evidence="1">
        <name>pantetheine 4'-phosphate</name>
        <dbReference type="ChEBI" id="CHEBI:47942"/>
    </cofactor>
</comment>
<dbReference type="SUPFAM" id="SSF56801">
    <property type="entry name" value="Acetyl-CoA synthetase-like"/>
    <property type="match status" value="1"/>
</dbReference>
<dbReference type="EMBL" id="CP116942">
    <property type="protein sequence ID" value="WCO65891.1"/>
    <property type="molecule type" value="Genomic_DNA"/>
</dbReference>
<dbReference type="Pfam" id="PF00501">
    <property type="entry name" value="AMP-binding"/>
    <property type="match status" value="1"/>
</dbReference>
<dbReference type="SUPFAM" id="SSF47336">
    <property type="entry name" value="ACP-like"/>
    <property type="match status" value="1"/>
</dbReference>
<dbReference type="PANTHER" id="PTHR45527">
    <property type="entry name" value="NONRIBOSOMAL PEPTIDE SYNTHETASE"/>
    <property type="match status" value="1"/>
</dbReference>
<evidence type="ECO:0000256" key="3">
    <source>
        <dbReference type="ARBA" id="ARBA00022553"/>
    </source>
</evidence>
<dbReference type="InterPro" id="IPR029058">
    <property type="entry name" value="AB_hydrolase_fold"/>
</dbReference>
<keyword evidence="7" id="KW-1185">Reference proteome</keyword>
<dbReference type="InterPro" id="IPR042099">
    <property type="entry name" value="ANL_N_sf"/>
</dbReference>
<evidence type="ECO:0000256" key="1">
    <source>
        <dbReference type="ARBA" id="ARBA00001957"/>
    </source>
</evidence>
<dbReference type="InterPro" id="IPR020845">
    <property type="entry name" value="AMP-binding_CS"/>
</dbReference>
<dbReference type="RefSeq" id="WP_272735417.1">
    <property type="nucleotide sequence ID" value="NZ_CP116942.1"/>
</dbReference>
<dbReference type="PROSITE" id="PS00455">
    <property type="entry name" value="AMP_BINDING"/>
    <property type="match status" value="1"/>
</dbReference>
<evidence type="ECO:0000313" key="6">
    <source>
        <dbReference type="EMBL" id="WCO65891.1"/>
    </source>
</evidence>
<dbReference type="InterPro" id="IPR020806">
    <property type="entry name" value="PKS_PP-bd"/>
</dbReference>
<keyword evidence="2" id="KW-0596">Phosphopantetheine</keyword>
<evidence type="ECO:0000313" key="7">
    <source>
        <dbReference type="Proteomes" id="UP001216390"/>
    </source>
</evidence>
<sequence>MTSAPTGSPRGLGPWRRRPLPEGFRPFPDGALEGSIGERLLATCATAGDRTALRSPAGQWSYAALADDVRSTAAGVQAAVGREEPTPVALLATHDGPLVVALLGIVVAGHVVVVLDPASPPEQTAEVLAESGAPLLLHDAAHAEAAAALGAAVEGCTVASCASIADRGDPSAPLPHRGPDDPVMLAFTSGTSGGPKGATITHRVLLNLVRGATNALGIGPHDRMPMLFPTSLAVAAYPLFLPLLNGGTLATLDVRSVGLAPVADFLADERITLAYMAPTVVRFLVDALAGRSFPDLRMIALGGELVDAEVVRLTREALAPDLIANGFGTTETGVITLYVLDPDEELDGPVPAGYPVDDVDLLVLDDTGEPRPAGEAGEVAITSPHVFSGYWGHPEATAQVVAPDPEGRPGWTLYRTGDLGRLDEHGALTVLGRMDTKVKVRGRFVVIGDVEARIRDLAEVADAAVVPTATDGIVELTAVVTAAGADPLEATTLRRRMLESVDAYQVPGRWQVVPELPRLPNGKLDRQALSAQVPDAPDPRSAGADAGPEAPVTAATAFAAETERAATLRAVRDLWEAMLPSGVVGPDDDFADLGGDSLLAAQMLVELEGRLGVTVPMGRLVHARTPRLLADVVLQVADGPTSTVACVQPGDPDRPRLWFVHDLQGSAYRIRHLAAHLGAEQPVWSFESPLLRGIENPYRHLDAFAARYVTDLREAQPEGPYWLGGYSFGGVCAYEMARQLARDGHEVAFVGIADVGPGYRGPGWGDDRSPLRPWFGIAPPPPEGADARARLTHYRRMVERSPAAAARHLMVRTGASRLVDPIRFRADLRRTGRVRPEWRLWYAWEEHWRLASRHWDRANPYGGPVDLFWAEDTPSADATMGWGPLVPEVRIHRYEGDHMGTLEPRGAPHLAAALRTVLDDVQAARRA</sequence>
<dbReference type="KEGG" id="ima:PO878_15415"/>
<dbReference type="InterPro" id="IPR036736">
    <property type="entry name" value="ACP-like_sf"/>
</dbReference>
<evidence type="ECO:0000259" key="5">
    <source>
        <dbReference type="PROSITE" id="PS50075"/>
    </source>
</evidence>
<gene>
    <name evidence="6" type="ORF">PO878_15415</name>
</gene>
<dbReference type="SMART" id="SM00823">
    <property type="entry name" value="PKS_PP"/>
    <property type="match status" value="1"/>
</dbReference>
<protein>
    <submittedName>
        <fullName evidence="6">AMP-binding protein</fullName>
    </submittedName>
</protein>
<accession>A0AAE9YDM5</accession>
<dbReference type="GO" id="GO:0044550">
    <property type="term" value="P:secondary metabolite biosynthetic process"/>
    <property type="evidence" value="ECO:0007669"/>
    <property type="project" value="TreeGrafter"/>
</dbReference>
<feature type="region of interest" description="Disordered" evidence="4">
    <location>
        <begin position="1"/>
        <end position="24"/>
    </location>
</feature>
<dbReference type="GO" id="GO:0031177">
    <property type="term" value="F:phosphopantetheine binding"/>
    <property type="evidence" value="ECO:0007669"/>
    <property type="project" value="InterPro"/>
</dbReference>
<dbReference type="Pfam" id="PF00550">
    <property type="entry name" value="PP-binding"/>
    <property type="match status" value="1"/>
</dbReference>
<dbReference type="Gene3D" id="1.10.1200.10">
    <property type="entry name" value="ACP-like"/>
    <property type="match status" value="1"/>
</dbReference>
<proteinExistence type="predicted"/>
<dbReference type="PROSITE" id="PS50075">
    <property type="entry name" value="CARRIER"/>
    <property type="match status" value="1"/>
</dbReference>
<evidence type="ECO:0000256" key="4">
    <source>
        <dbReference type="SAM" id="MobiDB-lite"/>
    </source>
</evidence>
<dbReference type="PROSITE" id="PS00012">
    <property type="entry name" value="PHOSPHOPANTETHEINE"/>
    <property type="match status" value="1"/>
</dbReference>
<reference evidence="6" key="1">
    <citation type="submission" date="2023-01" db="EMBL/GenBank/DDBJ databases">
        <title>The diversity of Class Acidimicrobiia in South China Sea sediment environments and the proposal of Iamia marina sp. nov., a novel species of the genus Iamia.</title>
        <authorList>
            <person name="He Y."/>
            <person name="Tian X."/>
        </authorList>
    </citation>
    <scope>NUCLEOTIDE SEQUENCE</scope>
    <source>
        <strain evidence="6">DSM 19957</strain>
    </source>
</reference>
<dbReference type="InterPro" id="IPR006162">
    <property type="entry name" value="Ppantetheine_attach_site"/>
</dbReference>
<evidence type="ECO:0000256" key="2">
    <source>
        <dbReference type="ARBA" id="ARBA00022450"/>
    </source>
</evidence>
<dbReference type="SUPFAM" id="SSF53474">
    <property type="entry name" value="alpha/beta-Hydrolases"/>
    <property type="match status" value="1"/>
</dbReference>
<feature type="domain" description="Carrier" evidence="5">
    <location>
        <begin position="562"/>
        <end position="637"/>
    </location>
</feature>
<organism evidence="6 7">
    <name type="scientific">Iamia majanohamensis</name>
    <dbReference type="NCBI Taxonomy" id="467976"/>
    <lineage>
        <taxon>Bacteria</taxon>
        <taxon>Bacillati</taxon>
        <taxon>Actinomycetota</taxon>
        <taxon>Acidimicrobiia</taxon>
        <taxon>Acidimicrobiales</taxon>
        <taxon>Iamiaceae</taxon>
        <taxon>Iamia</taxon>
    </lineage>
</organism>
<dbReference type="AlphaFoldDB" id="A0AAE9YDM5"/>
<dbReference type="Pfam" id="PF00975">
    <property type="entry name" value="Thioesterase"/>
    <property type="match status" value="1"/>
</dbReference>
<dbReference type="Gene3D" id="3.40.50.12780">
    <property type="entry name" value="N-terminal domain of ligase-like"/>
    <property type="match status" value="1"/>
</dbReference>
<dbReference type="InterPro" id="IPR000873">
    <property type="entry name" value="AMP-dep_synth/lig_dom"/>
</dbReference>
<dbReference type="Gene3D" id="3.30.300.30">
    <property type="match status" value="1"/>
</dbReference>
<dbReference type="Gene3D" id="3.40.50.1820">
    <property type="entry name" value="alpha/beta hydrolase"/>
    <property type="match status" value="1"/>
</dbReference>
<dbReference type="GO" id="GO:0005737">
    <property type="term" value="C:cytoplasm"/>
    <property type="evidence" value="ECO:0007669"/>
    <property type="project" value="TreeGrafter"/>
</dbReference>
<name>A0AAE9YDM5_9ACTN</name>
<dbReference type="PANTHER" id="PTHR45527:SF1">
    <property type="entry name" value="FATTY ACID SYNTHASE"/>
    <property type="match status" value="1"/>
</dbReference>
<dbReference type="GO" id="GO:0043041">
    <property type="term" value="P:amino acid activation for nonribosomal peptide biosynthetic process"/>
    <property type="evidence" value="ECO:0007669"/>
    <property type="project" value="TreeGrafter"/>
</dbReference>
<dbReference type="Proteomes" id="UP001216390">
    <property type="component" value="Chromosome"/>
</dbReference>
<dbReference type="InterPro" id="IPR045851">
    <property type="entry name" value="AMP-bd_C_sf"/>
</dbReference>